<comment type="caution">
    <text evidence="3">The sequence shown here is derived from an EMBL/GenBank/DDBJ whole genome shotgun (WGS) entry which is preliminary data.</text>
</comment>
<organism evidence="3 4">
    <name type="scientific">Sessilibacter corallicola</name>
    <dbReference type="NCBI Taxonomy" id="2904075"/>
    <lineage>
        <taxon>Bacteria</taxon>
        <taxon>Pseudomonadati</taxon>
        <taxon>Pseudomonadota</taxon>
        <taxon>Gammaproteobacteria</taxon>
        <taxon>Cellvibrionales</taxon>
        <taxon>Cellvibrionaceae</taxon>
        <taxon>Sessilibacter</taxon>
    </lineage>
</organism>
<dbReference type="PANTHER" id="PTHR12521">
    <property type="entry name" value="PROTEIN C6ORF130"/>
    <property type="match status" value="1"/>
</dbReference>
<name>A0ABQ0A6M6_9GAMM</name>
<keyword evidence="4" id="KW-1185">Reference proteome</keyword>
<dbReference type="CDD" id="cd02901">
    <property type="entry name" value="Macro_Poa1p-like"/>
    <property type="match status" value="1"/>
</dbReference>
<proteinExistence type="predicted"/>
<protein>
    <submittedName>
        <fullName evidence="3">Macro domain-containing protein</fullName>
    </submittedName>
</protein>
<sequence length="157" mass="17214">MTIQYLKGDATNPAGDNNKVIVHICNDLGKWGKGFILAISKRWSKPEQVYRDSFKQELKPSLGHVQFVQVEGSLTVANIIGQHGIRSPRNKTAPAPIRYDAVEQGLIAIASFAVDGGASVHMPRIGCGLSGGSWEEMEPIIERTIISKCVDVFVYDF</sequence>
<dbReference type="PANTHER" id="PTHR12521:SF0">
    <property type="entry name" value="ADP-RIBOSE GLYCOHYDROLASE OARD1"/>
    <property type="match status" value="1"/>
</dbReference>
<dbReference type="InterPro" id="IPR043472">
    <property type="entry name" value="Macro_dom-like"/>
</dbReference>
<evidence type="ECO:0000313" key="4">
    <source>
        <dbReference type="Proteomes" id="UP001465153"/>
    </source>
</evidence>
<dbReference type="Gene3D" id="3.40.220.10">
    <property type="entry name" value="Leucine Aminopeptidase, subunit E, domain 1"/>
    <property type="match status" value="1"/>
</dbReference>
<dbReference type="PROSITE" id="PS51154">
    <property type="entry name" value="MACRO"/>
    <property type="match status" value="1"/>
</dbReference>
<comment type="catalytic activity">
    <reaction evidence="1">
        <text>an N-(ADP-alpha-D-ribosyl)-thymidine in DNA + H2O = a thymidine in DNA + ADP-D-ribose</text>
        <dbReference type="Rhea" id="RHEA:71655"/>
        <dbReference type="Rhea" id="RHEA-COMP:13556"/>
        <dbReference type="Rhea" id="RHEA-COMP:18051"/>
        <dbReference type="ChEBI" id="CHEBI:15377"/>
        <dbReference type="ChEBI" id="CHEBI:57967"/>
        <dbReference type="ChEBI" id="CHEBI:137386"/>
        <dbReference type="ChEBI" id="CHEBI:191199"/>
    </reaction>
    <physiologicalReaction direction="left-to-right" evidence="1">
        <dbReference type="Rhea" id="RHEA:71656"/>
    </physiologicalReaction>
</comment>
<dbReference type="RefSeq" id="WP_353301996.1">
    <property type="nucleotide sequence ID" value="NZ_BAABWN010000003.1"/>
</dbReference>
<gene>
    <name evidence="3" type="ORF">NBRC116591_11260</name>
</gene>
<dbReference type="Proteomes" id="UP001465153">
    <property type="component" value="Unassembled WGS sequence"/>
</dbReference>
<dbReference type="SMART" id="SM00506">
    <property type="entry name" value="A1pp"/>
    <property type="match status" value="1"/>
</dbReference>
<reference evidence="3 4" key="1">
    <citation type="submission" date="2024-04" db="EMBL/GenBank/DDBJ databases">
        <title>Draft genome sequence of Sessilibacter corallicola NBRC 116591.</title>
        <authorList>
            <person name="Miyakawa T."/>
            <person name="Kusuya Y."/>
            <person name="Miura T."/>
        </authorList>
    </citation>
    <scope>NUCLEOTIDE SEQUENCE [LARGE SCALE GENOMIC DNA]</scope>
    <source>
        <strain evidence="3 4">KU-00831-HH</strain>
    </source>
</reference>
<evidence type="ECO:0000313" key="3">
    <source>
        <dbReference type="EMBL" id="GAA6167316.1"/>
    </source>
</evidence>
<dbReference type="EMBL" id="BAABWN010000003">
    <property type="protein sequence ID" value="GAA6167316.1"/>
    <property type="molecule type" value="Genomic_DNA"/>
</dbReference>
<dbReference type="SUPFAM" id="SSF52949">
    <property type="entry name" value="Macro domain-like"/>
    <property type="match status" value="1"/>
</dbReference>
<dbReference type="InterPro" id="IPR050892">
    <property type="entry name" value="ADP-ribose_metab_enzymes"/>
</dbReference>
<evidence type="ECO:0000259" key="2">
    <source>
        <dbReference type="PROSITE" id="PS51154"/>
    </source>
</evidence>
<accession>A0ABQ0A6M6</accession>
<dbReference type="InterPro" id="IPR002589">
    <property type="entry name" value="Macro_dom"/>
</dbReference>
<feature type="domain" description="Macro" evidence="2">
    <location>
        <begin position="1"/>
        <end position="157"/>
    </location>
</feature>
<evidence type="ECO:0000256" key="1">
    <source>
        <dbReference type="ARBA" id="ARBA00035885"/>
    </source>
</evidence>